<reference evidence="1" key="1">
    <citation type="journal article" date="2014" name="Int. J. Syst. Evol. Microbiol.">
        <title>Complete genome sequence of Corynebacterium casei LMG S-19264T (=DSM 44701T), isolated from a smear-ripened cheese.</title>
        <authorList>
            <consortium name="US DOE Joint Genome Institute (JGI-PGF)"/>
            <person name="Walter F."/>
            <person name="Albersmeier A."/>
            <person name="Kalinowski J."/>
            <person name="Ruckert C."/>
        </authorList>
    </citation>
    <scope>NUCLEOTIDE SEQUENCE</scope>
    <source>
        <strain evidence="1">JCM 4633</strain>
    </source>
</reference>
<dbReference type="RefSeq" id="WP_190111442.1">
    <property type="nucleotide sequence ID" value="NZ_BMVB01000015.1"/>
</dbReference>
<sequence length="168" mass="18509">MSQAVDAVDAAAIALNERSWTPSDYELALGREFFARRDGLEQRLLPGMPACPTPQGWGTQHVLWLEDVARLADEMLATWQAWLPGSHMMALLGAYAGLARSVAPLSAQLAQAWEAEWTGPASQQETSWWEDWHLPPEQRQQIDALTDRLVVVGSVMVMAVGRGAETGR</sequence>
<evidence type="ECO:0000313" key="2">
    <source>
        <dbReference type="Proteomes" id="UP000646244"/>
    </source>
</evidence>
<dbReference type="Proteomes" id="UP000646244">
    <property type="component" value="Unassembled WGS sequence"/>
</dbReference>
<accession>A0A918TT99</accession>
<dbReference type="EMBL" id="BMVB01000015">
    <property type="protein sequence ID" value="GHC60959.1"/>
    <property type="molecule type" value="Genomic_DNA"/>
</dbReference>
<dbReference type="AlphaFoldDB" id="A0A918TT99"/>
<name>A0A918TT99_STRCJ</name>
<protein>
    <submittedName>
        <fullName evidence="1">Uncharacterized protein</fullName>
    </submittedName>
</protein>
<evidence type="ECO:0000313" key="1">
    <source>
        <dbReference type="EMBL" id="GHC60959.1"/>
    </source>
</evidence>
<organism evidence="1 2">
    <name type="scientific">Streptomyces cinnamoneus</name>
    <name type="common">Streptoverticillium cinnamoneum</name>
    <dbReference type="NCBI Taxonomy" id="53446"/>
    <lineage>
        <taxon>Bacteria</taxon>
        <taxon>Bacillati</taxon>
        <taxon>Actinomycetota</taxon>
        <taxon>Actinomycetes</taxon>
        <taxon>Kitasatosporales</taxon>
        <taxon>Streptomycetaceae</taxon>
        <taxon>Streptomyces</taxon>
        <taxon>Streptomyces cinnamoneus group</taxon>
    </lineage>
</organism>
<proteinExistence type="predicted"/>
<gene>
    <name evidence="1" type="ORF">GCM10010507_42530</name>
</gene>
<comment type="caution">
    <text evidence="1">The sequence shown here is derived from an EMBL/GenBank/DDBJ whole genome shotgun (WGS) entry which is preliminary data.</text>
</comment>
<reference evidence="1" key="2">
    <citation type="submission" date="2020-09" db="EMBL/GenBank/DDBJ databases">
        <authorList>
            <person name="Sun Q."/>
            <person name="Ohkuma M."/>
        </authorList>
    </citation>
    <scope>NUCLEOTIDE SEQUENCE</scope>
    <source>
        <strain evidence="1">JCM 4633</strain>
    </source>
</reference>